<reference evidence="1" key="1">
    <citation type="submission" date="2018-02" db="EMBL/GenBank/DDBJ databases">
        <title>Rhizophora mucronata_Transcriptome.</title>
        <authorList>
            <person name="Meera S.P."/>
            <person name="Sreeshan A."/>
            <person name="Augustine A."/>
        </authorList>
    </citation>
    <scope>NUCLEOTIDE SEQUENCE</scope>
    <source>
        <tissue evidence="1">Leaf</tissue>
    </source>
</reference>
<dbReference type="AlphaFoldDB" id="A0A2P2NY32"/>
<sequence length="36" mass="4222">MHCAVFNQSSSSTFTCMLSWSLWCRRLVIRLVVVEM</sequence>
<protein>
    <submittedName>
        <fullName evidence="1">Uncharacterized protein</fullName>
    </submittedName>
</protein>
<dbReference type="EMBL" id="GGEC01066876">
    <property type="protein sequence ID" value="MBX47360.1"/>
    <property type="molecule type" value="Transcribed_RNA"/>
</dbReference>
<proteinExistence type="predicted"/>
<accession>A0A2P2NY32</accession>
<name>A0A2P2NY32_RHIMU</name>
<organism evidence="1">
    <name type="scientific">Rhizophora mucronata</name>
    <name type="common">Asiatic mangrove</name>
    <dbReference type="NCBI Taxonomy" id="61149"/>
    <lineage>
        <taxon>Eukaryota</taxon>
        <taxon>Viridiplantae</taxon>
        <taxon>Streptophyta</taxon>
        <taxon>Embryophyta</taxon>
        <taxon>Tracheophyta</taxon>
        <taxon>Spermatophyta</taxon>
        <taxon>Magnoliopsida</taxon>
        <taxon>eudicotyledons</taxon>
        <taxon>Gunneridae</taxon>
        <taxon>Pentapetalae</taxon>
        <taxon>rosids</taxon>
        <taxon>fabids</taxon>
        <taxon>Malpighiales</taxon>
        <taxon>Rhizophoraceae</taxon>
        <taxon>Rhizophora</taxon>
    </lineage>
</organism>
<evidence type="ECO:0000313" key="1">
    <source>
        <dbReference type="EMBL" id="MBX47360.1"/>
    </source>
</evidence>